<evidence type="ECO:0000259" key="7">
    <source>
        <dbReference type="Pfam" id="PF00248"/>
    </source>
</evidence>
<comment type="similarity">
    <text evidence="1">Belongs to the aldo/keto reductase family.</text>
</comment>
<evidence type="ECO:0000256" key="5">
    <source>
        <dbReference type="PIRSR" id="PIRSR000097-2"/>
    </source>
</evidence>
<reference evidence="8 9" key="1">
    <citation type="journal article" date="2024" name="bioRxiv">
        <title>A reference genome for Trichogramma kaykai: A tiny desert-dwelling parasitoid wasp with competing sex-ratio distorters.</title>
        <authorList>
            <person name="Culotta J."/>
            <person name="Lindsey A.R."/>
        </authorList>
    </citation>
    <scope>NUCLEOTIDE SEQUENCE [LARGE SCALE GENOMIC DNA]</scope>
    <source>
        <strain evidence="8 9">KSX58</strain>
    </source>
</reference>
<evidence type="ECO:0000256" key="3">
    <source>
        <dbReference type="ARBA" id="ARBA00023002"/>
    </source>
</evidence>
<dbReference type="EMBL" id="JBJJXI010000129">
    <property type="protein sequence ID" value="KAL3388616.1"/>
    <property type="molecule type" value="Genomic_DNA"/>
</dbReference>
<comment type="caution">
    <text evidence="8">The sequence shown here is derived from an EMBL/GenBank/DDBJ whole genome shotgun (WGS) entry which is preliminary data.</text>
</comment>
<dbReference type="PROSITE" id="PS00798">
    <property type="entry name" value="ALDOKETO_REDUCTASE_1"/>
    <property type="match status" value="1"/>
</dbReference>
<dbReference type="InterPro" id="IPR018170">
    <property type="entry name" value="Aldo/ket_reductase_CS"/>
</dbReference>
<dbReference type="InterPro" id="IPR036812">
    <property type="entry name" value="NAD(P)_OxRdtase_dom_sf"/>
</dbReference>
<proteinExistence type="inferred from homology"/>
<evidence type="ECO:0000313" key="8">
    <source>
        <dbReference type="EMBL" id="KAL3388616.1"/>
    </source>
</evidence>
<sequence length="306" mass="34715">MSVKVDEITLSNGQKVPVLGLGTWQGGDDPAAVGKAVKMAIDAGYRHFDCAAVYGNEEDIGQAIKEKIEEGVVKREDLFIVTKVWNDEHRQNQVVPACKRSLKKFGMDYIDLYLVHWPFSYPEDGIDYLETWKGMEECMKLGLTRSIGVSNFNSQQLKRLLENSKIKPVMNQIEVHINLNQKKLREFCASQGIAVTGYSPFGAPGRNTSYQPSGPEIELQARTLSEIAKKYNKTNAQIALRYLIDIGIITIPKSSSEKRIRENINIFDFKLTADEIAEINKLDRNFRTCSADEFKNCKEYPFNIEF</sequence>
<dbReference type="Proteomes" id="UP001627154">
    <property type="component" value="Unassembled WGS sequence"/>
</dbReference>
<feature type="active site" description="Proton donor" evidence="4">
    <location>
        <position position="54"/>
    </location>
</feature>
<organism evidence="8 9">
    <name type="scientific">Trichogramma kaykai</name>
    <dbReference type="NCBI Taxonomy" id="54128"/>
    <lineage>
        <taxon>Eukaryota</taxon>
        <taxon>Metazoa</taxon>
        <taxon>Ecdysozoa</taxon>
        <taxon>Arthropoda</taxon>
        <taxon>Hexapoda</taxon>
        <taxon>Insecta</taxon>
        <taxon>Pterygota</taxon>
        <taxon>Neoptera</taxon>
        <taxon>Endopterygota</taxon>
        <taxon>Hymenoptera</taxon>
        <taxon>Apocrita</taxon>
        <taxon>Proctotrupomorpha</taxon>
        <taxon>Chalcidoidea</taxon>
        <taxon>Trichogrammatidae</taxon>
        <taxon>Trichogramma</taxon>
    </lineage>
</organism>
<evidence type="ECO:0000313" key="9">
    <source>
        <dbReference type="Proteomes" id="UP001627154"/>
    </source>
</evidence>
<evidence type="ECO:0000256" key="2">
    <source>
        <dbReference type="ARBA" id="ARBA00022857"/>
    </source>
</evidence>
<evidence type="ECO:0000256" key="6">
    <source>
        <dbReference type="PIRSR" id="PIRSR000097-3"/>
    </source>
</evidence>
<dbReference type="CDD" id="cd19116">
    <property type="entry name" value="AKR_AKR2E1-5"/>
    <property type="match status" value="1"/>
</dbReference>
<protein>
    <recommendedName>
        <fullName evidence="7">NADP-dependent oxidoreductase domain-containing protein</fullName>
    </recommendedName>
</protein>
<accession>A0ABD2W7L4</accession>
<dbReference type="PANTHER" id="PTHR11732">
    <property type="entry name" value="ALDO/KETO REDUCTASE"/>
    <property type="match status" value="1"/>
</dbReference>
<keyword evidence="9" id="KW-1185">Reference proteome</keyword>
<dbReference type="SUPFAM" id="SSF51430">
    <property type="entry name" value="NAD(P)-linked oxidoreductase"/>
    <property type="match status" value="1"/>
</dbReference>
<evidence type="ECO:0000256" key="4">
    <source>
        <dbReference type="PIRSR" id="PIRSR000097-1"/>
    </source>
</evidence>
<dbReference type="FunFam" id="3.20.20.100:FF:000006">
    <property type="entry name" value="Aldo-keto reductase family 1 member A1"/>
    <property type="match status" value="1"/>
</dbReference>
<dbReference type="InterPro" id="IPR044488">
    <property type="entry name" value="AKR2E"/>
</dbReference>
<dbReference type="AlphaFoldDB" id="A0ABD2W7L4"/>
<dbReference type="InterPro" id="IPR020471">
    <property type="entry name" value="AKR"/>
</dbReference>
<dbReference type="PROSITE" id="PS00062">
    <property type="entry name" value="ALDOKETO_REDUCTASE_2"/>
    <property type="match status" value="1"/>
</dbReference>
<feature type="binding site" evidence="5">
    <location>
        <position position="116"/>
    </location>
    <ligand>
        <name>substrate</name>
    </ligand>
</feature>
<dbReference type="InterPro" id="IPR023210">
    <property type="entry name" value="NADP_OxRdtase_dom"/>
</dbReference>
<keyword evidence="2" id="KW-0521">NADP</keyword>
<dbReference type="PROSITE" id="PS00063">
    <property type="entry name" value="ALDOKETO_REDUCTASE_3"/>
    <property type="match status" value="1"/>
</dbReference>
<feature type="site" description="Lowers pKa of active site Tyr" evidence="6">
    <location>
        <position position="83"/>
    </location>
</feature>
<feature type="domain" description="NADP-dependent oxidoreductase" evidence="7">
    <location>
        <begin position="19"/>
        <end position="283"/>
    </location>
</feature>
<dbReference type="GO" id="GO:0016491">
    <property type="term" value="F:oxidoreductase activity"/>
    <property type="evidence" value="ECO:0007669"/>
    <property type="project" value="UniProtKB-KW"/>
</dbReference>
<dbReference type="Pfam" id="PF00248">
    <property type="entry name" value="Aldo_ket_red"/>
    <property type="match status" value="1"/>
</dbReference>
<gene>
    <name evidence="8" type="ORF">TKK_016329</name>
</gene>
<keyword evidence="3" id="KW-0560">Oxidoreductase</keyword>
<dbReference type="Gene3D" id="3.20.20.100">
    <property type="entry name" value="NADP-dependent oxidoreductase domain"/>
    <property type="match status" value="1"/>
</dbReference>
<name>A0ABD2W7L4_9HYME</name>
<dbReference type="PIRSF" id="PIRSF000097">
    <property type="entry name" value="AKR"/>
    <property type="match status" value="1"/>
</dbReference>
<dbReference type="PRINTS" id="PR00069">
    <property type="entry name" value="ALDKETRDTASE"/>
</dbReference>
<evidence type="ECO:0000256" key="1">
    <source>
        <dbReference type="ARBA" id="ARBA00007905"/>
    </source>
</evidence>